<dbReference type="GO" id="GO:0043565">
    <property type="term" value="F:sequence-specific DNA binding"/>
    <property type="evidence" value="ECO:0007669"/>
    <property type="project" value="TreeGrafter"/>
</dbReference>
<dbReference type="AlphaFoldDB" id="A0A6P5F585"/>
<dbReference type="Gene3D" id="4.10.280.10">
    <property type="entry name" value="Helix-loop-helix DNA-binding domain"/>
    <property type="match status" value="1"/>
</dbReference>
<dbReference type="Gramene" id="Aco014447.1.mrna1">
    <property type="protein sequence ID" value="Aco014447.1.mrna1"/>
    <property type="gene ID" value="Aco014447.1.path1"/>
</dbReference>
<dbReference type="PANTHER" id="PTHR31945">
    <property type="entry name" value="TRANSCRIPTION FACTOR SCREAM2-RELATED"/>
    <property type="match status" value="1"/>
</dbReference>
<dbReference type="InterPro" id="IPR011598">
    <property type="entry name" value="bHLH_dom"/>
</dbReference>
<dbReference type="PANTHER" id="PTHR31945:SF68">
    <property type="entry name" value="TRANSCRIPTION FACTOR UDT1"/>
    <property type="match status" value="1"/>
</dbReference>
<dbReference type="RefSeq" id="XP_020081804.1">
    <property type="nucleotide sequence ID" value="XM_020226215.1"/>
</dbReference>
<evidence type="ECO:0000256" key="2">
    <source>
        <dbReference type="ARBA" id="ARBA00005510"/>
    </source>
</evidence>
<evidence type="ECO:0000313" key="8">
    <source>
        <dbReference type="Proteomes" id="UP000515123"/>
    </source>
</evidence>
<keyword evidence="5" id="KW-0539">Nucleus</keyword>
<evidence type="ECO:0000259" key="7">
    <source>
        <dbReference type="PROSITE" id="PS50888"/>
    </source>
</evidence>
<gene>
    <name evidence="10" type="primary">LOC109712267</name>
    <name evidence="9" type="synonym">LOC109705482</name>
</gene>
<comment type="similarity">
    <text evidence="2">Belongs to the bHLH protein family.</text>
</comment>
<dbReference type="Pfam" id="PF00010">
    <property type="entry name" value="HLH"/>
    <property type="match status" value="1"/>
</dbReference>
<evidence type="ECO:0000256" key="3">
    <source>
        <dbReference type="ARBA" id="ARBA00023015"/>
    </source>
</evidence>
<dbReference type="GeneID" id="109712267"/>
<evidence type="ECO:0000313" key="9">
    <source>
        <dbReference type="RefSeq" id="XP_020081804.1"/>
    </source>
</evidence>
<evidence type="ECO:0000256" key="6">
    <source>
        <dbReference type="SAM" id="MobiDB-lite"/>
    </source>
</evidence>
<dbReference type="GeneID" id="109705482"/>
<reference evidence="9 10" key="2">
    <citation type="submission" date="2025-04" db="UniProtKB">
        <authorList>
            <consortium name="RefSeq"/>
        </authorList>
    </citation>
    <scope>IDENTIFICATION</scope>
    <source>
        <tissue evidence="9 10">Leaf</tissue>
    </source>
</reference>
<dbReference type="SMART" id="SM00353">
    <property type="entry name" value="HLH"/>
    <property type="match status" value="1"/>
</dbReference>
<protein>
    <submittedName>
        <fullName evidence="9 10">Transcription factor UDT1-like</fullName>
    </submittedName>
</protein>
<evidence type="ECO:0000256" key="5">
    <source>
        <dbReference type="ARBA" id="ARBA00023242"/>
    </source>
</evidence>
<dbReference type="SUPFAM" id="SSF47459">
    <property type="entry name" value="HLH, helix-loop-helix DNA-binding domain"/>
    <property type="match status" value="1"/>
</dbReference>
<accession>A0A6P5F585</accession>
<sequence>MPRRPRGAAASQAAEAEAEAEAELEAELQGDFVDSVLDMEGGIGGETPMEKWEMRFKSKNLEAERRRRGKLNTNILALRAIVPKITKMSKESTLTDAIDYITLLQKQVLDLQTELLETDGDLIHKNEANEDEEGEKQRSPSSETVAPSVTVQCQGQVELIPMGPNKYQLKIMCKNRMGQFTKVLEALSCFNAEVAEISSVAFFGFSKSVFSVEVKEGEEGEIIELRNLLLALVGASEN</sequence>
<keyword evidence="4" id="KW-0804">Transcription</keyword>
<comment type="subcellular location">
    <subcellularLocation>
        <location evidence="1">Nucleus</location>
    </subcellularLocation>
</comment>
<organism evidence="10">
    <name type="scientific">Ananas comosus</name>
    <name type="common">Pineapple</name>
    <name type="synonym">Ananas ananas</name>
    <dbReference type="NCBI Taxonomy" id="4615"/>
    <lineage>
        <taxon>Eukaryota</taxon>
        <taxon>Viridiplantae</taxon>
        <taxon>Streptophyta</taxon>
        <taxon>Embryophyta</taxon>
        <taxon>Tracheophyta</taxon>
        <taxon>Spermatophyta</taxon>
        <taxon>Magnoliopsida</taxon>
        <taxon>Liliopsida</taxon>
        <taxon>Poales</taxon>
        <taxon>Bromeliaceae</taxon>
        <taxon>Bromelioideae</taxon>
        <taxon>Ananas</taxon>
    </lineage>
</organism>
<keyword evidence="3" id="KW-0805">Transcription regulation</keyword>
<dbReference type="RefSeq" id="XP_020091321.1">
    <property type="nucleotide sequence ID" value="XM_020235732.1"/>
</dbReference>
<feature type="domain" description="BHLH" evidence="7">
    <location>
        <begin position="55"/>
        <end position="104"/>
    </location>
</feature>
<evidence type="ECO:0000313" key="10">
    <source>
        <dbReference type="RefSeq" id="XP_020091321.1"/>
    </source>
</evidence>
<keyword evidence="8" id="KW-1185">Reference proteome</keyword>
<dbReference type="InterPro" id="IPR036638">
    <property type="entry name" value="HLH_DNA-bd_sf"/>
</dbReference>
<proteinExistence type="inferred from homology"/>
<dbReference type="GO" id="GO:0003700">
    <property type="term" value="F:DNA-binding transcription factor activity"/>
    <property type="evidence" value="ECO:0007669"/>
    <property type="project" value="TreeGrafter"/>
</dbReference>
<dbReference type="Proteomes" id="UP000515123">
    <property type="component" value="Linkage group 7"/>
</dbReference>
<dbReference type="GO" id="GO:0046983">
    <property type="term" value="F:protein dimerization activity"/>
    <property type="evidence" value="ECO:0007669"/>
    <property type="project" value="InterPro"/>
</dbReference>
<dbReference type="OrthoDB" id="690068at2759"/>
<name>A0A6P5F585_ANACO</name>
<dbReference type="GO" id="GO:0005634">
    <property type="term" value="C:nucleus"/>
    <property type="evidence" value="ECO:0007669"/>
    <property type="project" value="UniProtKB-SubCell"/>
</dbReference>
<reference evidence="8" key="1">
    <citation type="journal article" date="2015" name="Nat. Genet.">
        <title>The pineapple genome and the evolution of CAM photosynthesis.</title>
        <authorList>
            <person name="Ming R."/>
            <person name="VanBuren R."/>
            <person name="Wai C.M."/>
            <person name="Tang H."/>
            <person name="Schatz M.C."/>
            <person name="Bowers J.E."/>
            <person name="Lyons E."/>
            <person name="Wang M.L."/>
            <person name="Chen J."/>
            <person name="Biggers E."/>
            <person name="Zhang J."/>
            <person name="Huang L."/>
            <person name="Zhang L."/>
            <person name="Miao W."/>
            <person name="Zhang J."/>
            <person name="Ye Z."/>
            <person name="Miao C."/>
            <person name="Lin Z."/>
            <person name="Wang H."/>
            <person name="Zhou H."/>
            <person name="Yim W.C."/>
            <person name="Priest H.D."/>
            <person name="Zheng C."/>
            <person name="Woodhouse M."/>
            <person name="Edger P.P."/>
            <person name="Guyot R."/>
            <person name="Guo H.B."/>
            <person name="Guo H."/>
            <person name="Zheng G."/>
            <person name="Singh R."/>
            <person name="Sharma A."/>
            <person name="Min X."/>
            <person name="Zheng Y."/>
            <person name="Lee H."/>
            <person name="Gurtowski J."/>
            <person name="Sedlazeck F.J."/>
            <person name="Harkess A."/>
            <person name="McKain M.R."/>
            <person name="Liao Z."/>
            <person name="Fang J."/>
            <person name="Liu J."/>
            <person name="Zhang X."/>
            <person name="Zhang Q."/>
            <person name="Hu W."/>
            <person name="Qin Y."/>
            <person name="Wang K."/>
            <person name="Chen L.Y."/>
            <person name="Shirley N."/>
            <person name="Lin Y.R."/>
            <person name="Liu L.Y."/>
            <person name="Hernandez A.G."/>
            <person name="Wright C.L."/>
            <person name="Bulone V."/>
            <person name="Tuskan G.A."/>
            <person name="Heath K."/>
            <person name="Zee F."/>
            <person name="Moore P.H."/>
            <person name="Sunkar R."/>
            <person name="Leebens-Mack J.H."/>
            <person name="Mockler T."/>
            <person name="Bennetzen J.L."/>
            <person name="Freeling M."/>
            <person name="Sankoff D."/>
            <person name="Paterson A.H."/>
            <person name="Zhu X."/>
            <person name="Yang X."/>
            <person name="Smith J.A."/>
            <person name="Cushman J.C."/>
            <person name="Paull R.E."/>
            <person name="Yu Q."/>
        </authorList>
    </citation>
    <scope>NUCLEOTIDE SEQUENCE [LARGE SCALE GENOMIC DNA]</scope>
    <source>
        <strain evidence="8">cv. F153</strain>
    </source>
</reference>
<dbReference type="Gramene" id="Aco021976.1.mrna1">
    <property type="protein sequence ID" value="Aco021976.1.mrna1"/>
    <property type="gene ID" value="Aco021976.1.path1"/>
</dbReference>
<dbReference type="PROSITE" id="PS50888">
    <property type="entry name" value="BHLH"/>
    <property type="match status" value="1"/>
</dbReference>
<dbReference type="InterPro" id="IPR051358">
    <property type="entry name" value="TF_AMS/ICE1/BHLH6-like"/>
</dbReference>
<feature type="region of interest" description="Disordered" evidence="6">
    <location>
        <begin position="122"/>
        <end position="146"/>
    </location>
</feature>
<evidence type="ECO:0000256" key="1">
    <source>
        <dbReference type="ARBA" id="ARBA00004123"/>
    </source>
</evidence>
<evidence type="ECO:0000256" key="4">
    <source>
        <dbReference type="ARBA" id="ARBA00023163"/>
    </source>
</evidence>